<dbReference type="Gene3D" id="1.10.357.10">
    <property type="entry name" value="Tetracycline Repressor, domain 2"/>
    <property type="match status" value="1"/>
</dbReference>
<sequence length="192" mass="21579">MKTMLGSGVKNQILEQSIKVFGKLGFKKATMMDLAKAAGLSKQGLYLYFPSKEALFVEAATHYLDLGLKLVDRALANRDICLEKRLLNAVDAWFGRHYETFHGGTWDVIFTANNISVKDVDHFKHAFQQQLADAINEGLPAHAYGSCSSKEIANTIFVCGLSWKEQYTSKEVFLNQMFRCIKVCCRTPGEKK</sequence>
<dbReference type="GO" id="GO:0003677">
    <property type="term" value="F:DNA binding"/>
    <property type="evidence" value="ECO:0007669"/>
    <property type="project" value="UniProtKB-UniRule"/>
</dbReference>
<organism evidence="6 7">
    <name type="scientific">Microbulbifer thermotolerans</name>
    <dbReference type="NCBI Taxonomy" id="252514"/>
    <lineage>
        <taxon>Bacteria</taxon>
        <taxon>Pseudomonadati</taxon>
        <taxon>Pseudomonadota</taxon>
        <taxon>Gammaproteobacteria</taxon>
        <taxon>Cellvibrionales</taxon>
        <taxon>Microbulbiferaceae</taxon>
        <taxon>Microbulbifer</taxon>
    </lineage>
</organism>
<accession>A0AB35HZV5</accession>
<protein>
    <submittedName>
        <fullName evidence="6">TetR/AcrR family transcriptional regulator</fullName>
    </submittedName>
</protein>
<feature type="DNA-binding region" description="H-T-H motif" evidence="4">
    <location>
        <begin position="30"/>
        <end position="49"/>
    </location>
</feature>
<proteinExistence type="predicted"/>
<feature type="domain" description="HTH tetR-type" evidence="5">
    <location>
        <begin position="7"/>
        <end position="67"/>
    </location>
</feature>
<evidence type="ECO:0000256" key="4">
    <source>
        <dbReference type="PROSITE-ProRule" id="PRU00335"/>
    </source>
</evidence>
<keyword evidence="2 4" id="KW-0238">DNA-binding</keyword>
<evidence type="ECO:0000259" key="5">
    <source>
        <dbReference type="PROSITE" id="PS50977"/>
    </source>
</evidence>
<evidence type="ECO:0000256" key="3">
    <source>
        <dbReference type="ARBA" id="ARBA00023163"/>
    </source>
</evidence>
<dbReference type="PROSITE" id="PS50977">
    <property type="entry name" value="HTH_TETR_2"/>
    <property type="match status" value="1"/>
</dbReference>
<dbReference type="PRINTS" id="PR00455">
    <property type="entry name" value="HTHTETR"/>
</dbReference>
<dbReference type="EMBL" id="JAPHQB010000026">
    <property type="protein sequence ID" value="MCX2802885.1"/>
    <property type="molecule type" value="Genomic_DNA"/>
</dbReference>
<dbReference type="InterPro" id="IPR001647">
    <property type="entry name" value="HTH_TetR"/>
</dbReference>
<evidence type="ECO:0000256" key="2">
    <source>
        <dbReference type="ARBA" id="ARBA00023125"/>
    </source>
</evidence>
<dbReference type="SUPFAM" id="SSF46689">
    <property type="entry name" value="Homeodomain-like"/>
    <property type="match status" value="1"/>
</dbReference>
<keyword evidence="3" id="KW-0804">Transcription</keyword>
<name>A0AB35HZV5_MICTH</name>
<dbReference type="AlphaFoldDB" id="A0AB35HZV5"/>
<evidence type="ECO:0000313" key="6">
    <source>
        <dbReference type="EMBL" id="MCX2802885.1"/>
    </source>
</evidence>
<dbReference type="InterPro" id="IPR009057">
    <property type="entry name" value="Homeodomain-like_sf"/>
</dbReference>
<dbReference type="PANTHER" id="PTHR47506:SF1">
    <property type="entry name" value="HTH-TYPE TRANSCRIPTIONAL REGULATOR YJDC"/>
    <property type="match status" value="1"/>
</dbReference>
<gene>
    <name evidence="6" type="ORF">OQJ68_13910</name>
</gene>
<dbReference type="Proteomes" id="UP001209730">
    <property type="component" value="Unassembled WGS sequence"/>
</dbReference>
<keyword evidence="1" id="KW-0805">Transcription regulation</keyword>
<dbReference type="Pfam" id="PF00440">
    <property type="entry name" value="TetR_N"/>
    <property type="match status" value="1"/>
</dbReference>
<evidence type="ECO:0000256" key="1">
    <source>
        <dbReference type="ARBA" id="ARBA00023015"/>
    </source>
</evidence>
<dbReference type="PANTHER" id="PTHR47506">
    <property type="entry name" value="TRANSCRIPTIONAL REGULATORY PROTEIN"/>
    <property type="match status" value="1"/>
</dbReference>
<evidence type="ECO:0000313" key="7">
    <source>
        <dbReference type="Proteomes" id="UP001209730"/>
    </source>
</evidence>
<reference evidence="6" key="1">
    <citation type="submission" date="2022-11" db="EMBL/GenBank/DDBJ databases">
        <title>Chitin-degrading and fungicidal potential of chitinolytic bacterial strains from marine environment of the Pacific Ocean regions.</title>
        <authorList>
            <person name="Pentekhina I."/>
            <person name="Nedashkovskaya O."/>
            <person name="Seitkalieva A."/>
            <person name="Podvolotskaya A."/>
            <person name="Tekutyeva L."/>
            <person name="Balabanova L."/>
        </authorList>
    </citation>
    <scope>NUCLEOTIDE SEQUENCE</scope>
    <source>
        <strain evidence="6">KMM 6838</strain>
    </source>
</reference>
<dbReference type="RefSeq" id="WP_074903558.1">
    <property type="nucleotide sequence ID" value="NZ_FOKT01000007.1"/>
</dbReference>
<comment type="caution">
    <text evidence="6">The sequence shown here is derived from an EMBL/GenBank/DDBJ whole genome shotgun (WGS) entry which is preliminary data.</text>
</comment>